<dbReference type="EMBL" id="CP139781">
    <property type="protein sequence ID" value="WRQ86428.1"/>
    <property type="molecule type" value="Genomic_DNA"/>
</dbReference>
<keyword evidence="3" id="KW-1185">Reference proteome</keyword>
<dbReference type="SMART" id="SM01321">
    <property type="entry name" value="Y1_Tnp"/>
    <property type="match status" value="1"/>
</dbReference>
<dbReference type="Proteomes" id="UP000738431">
    <property type="component" value="Chromosome"/>
</dbReference>
<dbReference type="PANTHER" id="PTHR36966">
    <property type="entry name" value="REP-ASSOCIATED TYROSINE TRANSPOSASE"/>
    <property type="match status" value="1"/>
</dbReference>
<dbReference type="InterPro" id="IPR002686">
    <property type="entry name" value="Transposase_17"/>
</dbReference>
<dbReference type="PANTHER" id="PTHR36966:SF1">
    <property type="entry name" value="REP-ASSOCIATED TYROSINE TRANSPOSASE"/>
    <property type="match status" value="1"/>
</dbReference>
<reference evidence="2 3" key="1">
    <citation type="submission" date="2023-12" db="EMBL/GenBank/DDBJ databases">
        <title>Description of an unclassified Opitutus bacterium of Verrucomicrobiota.</title>
        <authorList>
            <person name="Zhang D.-F."/>
        </authorList>
    </citation>
    <scope>NUCLEOTIDE SEQUENCE [LARGE SCALE GENOMIC DNA]</scope>
    <source>
        <strain evidence="2 3">WL0086</strain>
    </source>
</reference>
<gene>
    <name evidence="2" type="ORF">K1X11_016555</name>
</gene>
<protein>
    <submittedName>
        <fullName evidence="2">Transposase</fullName>
    </submittedName>
</protein>
<sequence>MDDVSQNRFPGRLHHQVPGWVTAGAVFHIRVRAVGTVLTEPEIAEAMLESVRFYHETGRWHAVLVLLMPDHLHALLAFPPDREMSKGIGAWKAFQAKELGVVWQSGFFDHRIRREEELATTWDYIRRNPVVKKLCKTEEDWRWCWSSSRG</sequence>
<feature type="domain" description="Transposase IS200-like" evidence="1">
    <location>
        <begin position="22"/>
        <end position="128"/>
    </location>
</feature>
<dbReference type="InterPro" id="IPR036515">
    <property type="entry name" value="Transposase_17_sf"/>
</dbReference>
<organism evidence="2 3">
    <name type="scientific">Actomonas aquatica</name>
    <dbReference type="NCBI Taxonomy" id="2866162"/>
    <lineage>
        <taxon>Bacteria</taxon>
        <taxon>Pseudomonadati</taxon>
        <taxon>Verrucomicrobiota</taxon>
        <taxon>Opitutia</taxon>
        <taxon>Opitutales</taxon>
        <taxon>Opitutaceae</taxon>
        <taxon>Actomonas</taxon>
    </lineage>
</organism>
<evidence type="ECO:0000313" key="3">
    <source>
        <dbReference type="Proteomes" id="UP000738431"/>
    </source>
</evidence>
<dbReference type="InterPro" id="IPR052715">
    <property type="entry name" value="RAYT_transposase"/>
</dbReference>
<proteinExistence type="predicted"/>
<accession>A0ABZ1C3Z0</accession>
<name>A0ABZ1C3Z0_9BACT</name>
<evidence type="ECO:0000313" key="2">
    <source>
        <dbReference type="EMBL" id="WRQ86428.1"/>
    </source>
</evidence>
<dbReference type="Gene3D" id="3.30.70.1290">
    <property type="entry name" value="Transposase IS200-like"/>
    <property type="match status" value="1"/>
</dbReference>
<dbReference type="SUPFAM" id="SSF143422">
    <property type="entry name" value="Transposase IS200-like"/>
    <property type="match status" value="1"/>
</dbReference>
<dbReference type="RefSeq" id="WP_221031350.1">
    <property type="nucleotide sequence ID" value="NZ_CP139781.1"/>
</dbReference>
<evidence type="ECO:0000259" key="1">
    <source>
        <dbReference type="SMART" id="SM01321"/>
    </source>
</evidence>